<dbReference type="Gene3D" id="3.30.70.270">
    <property type="match status" value="1"/>
</dbReference>
<dbReference type="InterPro" id="IPR043128">
    <property type="entry name" value="Rev_trsase/Diguanyl_cyclase"/>
</dbReference>
<dbReference type="AlphaFoldDB" id="A0A6L2NU53"/>
<evidence type="ECO:0000256" key="1">
    <source>
        <dbReference type="SAM" id="MobiDB-lite"/>
    </source>
</evidence>
<proteinExistence type="predicted"/>
<accession>A0A6L2NU53</accession>
<dbReference type="InterPro" id="IPR053134">
    <property type="entry name" value="RNA-dir_DNA_polymerase"/>
</dbReference>
<dbReference type="PANTHER" id="PTHR24559">
    <property type="entry name" value="TRANSPOSON TY3-I GAG-POL POLYPROTEIN"/>
    <property type="match status" value="1"/>
</dbReference>
<dbReference type="EMBL" id="BKCJ010009847">
    <property type="protein sequence ID" value="GEU88899.1"/>
    <property type="molecule type" value="Genomic_DNA"/>
</dbReference>
<dbReference type="InterPro" id="IPR043502">
    <property type="entry name" value="DNA/RNA_pol_sf"/>
</dbReference>
<dbReference type="PANTHER" id="PTHR24559:SF444">
    <property type="entry name" value="REVERSE TRANSCRIPTASE DOMAIN-CONTAINING PROTEIN"/>
    <property type="match status" value="1"/>
</dbReference>
<gene>
    <name evidence="3" type="ORF">Tci_060877</name>
</gene>
<sequence length="662" mass="74713">MSTSTHPFIVPSDSDIEDAFSSTNTPSYTPASPDYFSASPRNTFSDHSEDLSKYLLASLAISPFHDDPYMKVMQAYNATSNESPILLPQAPTAPPIVLPSSPVLSLSPMFDPRDFFIPKEILPSRKRARSRSSSSISTLPQVFEIGESSYKTSLERHEEQIETILNHLDELPLKRIEKVEEKIEGLDIMDMINDQDIEHTISPTPPPDYPLMSYLSGRGMKPLKSESVFEKPNKMAPKRTSTSAAPVMNQAAIRILVADNVAAALETQAATMENTDNTNRNTRQGETPVERKCSYKEFMSYQPFNLKGTEGAIGLIRWNCRNKGPATGSNLQPVSVTCHACREKEHYKNQCPKANNNAHGRAYMLRDKNAHQDPNVVTDTTYDIEMADGNLADLLGLPPIHQVEFQINLIPGAAQVARAPYRLAPSEIVCIDYRELNKLTVKNRYPLPRIDDLFDQLQCSSVYSKIDLRSGYHQLRVRDEDIPKTAFRMRYEHYEFQVMPFSLTNTPAVFMDLMNRIYVDTAKVEAVKNWTSPTTPTEKLCEAPILALAEGNDDFVVYCDASHQGLYVDTAKVEAVKNWTSPTTPTEHILNQKELNMRQRRWLELLTDYNCEIRYHPGKANVVADSLSRKERIKPIRVRALVMTLHPKLSSQILEAQTEAIK</sequence>
<feature type="domain" description="Reverse transcriptase" evidence="2">
    <location>
        <begin position="428"/>
        <end position="524"/>
    </location>
</feature>
<evidence type="ECO:0000313" key="3">
    <source>
        <dbReference type="EMBL" id="GEU88899.1"/>
    </source>
</evidence>
<name>A0A6L2NU53_TANCI</name>
<dbReference type="Gene3D" id="3.10.10.10">
    <property type="entry name" value="HIV Type 1 Reverse Transcriptase, subunit A, domain 1"/>
    <property type="match status" value="1"/>
</dbReference>
<dbReference type="CDD" id="cd01647">
    <property type="entry name" value="RT_LTR"/>
    <property type="match status" value="1"/>
</dbReference>
<dbReference type="InterPro" id="IPR000477">
    <property type="entry name" value="RT_dom"/>
</dbReference>
<dbReference type="SUPFAM" id="SSF56672">
    <property type="entry name" value="DNA/RNA polymerases"/>
    <property type="match status" value="1"/>
</dbReference>
<dbReference type="Pfam" id="PF00078">
    <property type="entry name" value="RVT_1"/>
    <property type="match status" value="1"/>
</dbReference>
<comment type="caution">
    <text evidence="3">The sequence shown here is derived from an EMBL/GenBank/DDBJ whole genome shotgun (WGS) entry which is preliminary data.</text>
</comment>
<reference evidence="3" key="1">
    <citation type="journal article" date="2019" name="Sci. Rep.">
        <title>Draft genome of Tanacetum cinerariifolium, the natural source of mosquito coil.</title>
        <authorList>
            <person name="Yamashiro T."/>
            <person name="Shiraishi A."/>
            <person name="Satake H."/>
            <person name="Nakayama K."/>
        </authorList>
    </citation>
    <scope>NUCLEOTIDE SEQUENCE</scope>
</reference>
<protein>
    <recommendedName>
        <fullName evidence="2">Reverse transcriptase domain-containing protein</fullName>
    </recommendedName>
</protein>
<feature type="region of interest" description="Disordered" evidence="1">
    <location>
        <begin position="1"/>
        <end position="26"/>
    </location>
</feature>
<organism evidence="3">
    <name type="scientific">Tanacetum cinerariifolium</name>
    <name type="common">Dalmatian daisy</name>
    <name type="synonym">Chrysanthemum cinerariifolium</name>
    <dbReference type="NCBI Taxonomy" id="118510"/>
    <lineage>
        <taxon>Eukaryota</taxon>
        <taxon>Viridiplantae</taxon>
        <taxon>Streptophyta</taxon>
        <taxon>Embryophyta</taxon>
        <taxon>Tracheophyta</taxon>
        <taxon>Spermatophyta</taxon>
        <taxon>Magnoliopsida</taxon>
        <taxon>eudicotyledons</taxon>
        <taxon>Gunneridae</taxon>
        <taxon>Pentapetalae</taxon>
        <taxon>asterids</taxon>
        <taxon>campanulids</taxon>
        <taxon>Asterales</taxon>
        <taxon>Asteraceae</taxon>
        <taxon>Asteroideae</taxon>
        <taxon>Anthemideae</taxon>
        <taxon>Anthemidinae</taxon>
        <taxon>Tanacetum</taxon>
    </lineage>
</organism>
<evidence type="ECO:0000259" key="2">
    <source>
        <dbReference type="Pfam" id="PF00078"/>
    </source>
</evidence>